<evidence type="ECO:0000313" key="3">
    <source>
        <dbReference type="Proteomes" id="UP000000709"/>
    </source>
</evidence>
<dbReference type="InParanoid" id="G3AMN4"/>
<dbReference type="HOGENOM" id="CLU_462441_0_0_1"/>
<keyword evidence="1" id="KW-0732">Signal</keyword>
<dbReference type="eggNOG" id="ENOG502RQ5Y">
    <property type="taxonomic scope" value="Eukaryota"/>
</dbReference>
<dbReference type="OrthoDB" id="4025103at2759"/>
<keyword evidence="3" id="KW-1185">Reference proteome</keyword>
<feature type="chain" id="PRO_5003442436" description="GPI-anchored protein" evidence="1">
    <location>
        <begin position="19"/>
        <end position="590"/>
    </location>
</feature>
<protein>
    <recommendedName>
        <fullName evidence="4">GPI-anchored protein</fullName>
    </recommendedName>
</protein>
<dbReference type="AlphaFoldDB" id="G3AMN4"/>
<feature type="signal peptide" evidence="1">
    <location>
        <begin position="1"/>
        <end position="18"/>
    </location>
</feature>
<dbReference type="EMBL" id="GL996501">
    <property type="protein sequence ID" value="EGW33478.1"/>
    <property type="molecule type" value="Genomic_DNA"/>
</dbReference>
<evidence type="ECO:0008006" key="4">
    <source>
        <dbReference type="Google" id="ProtNLM"/>
    </source>
</evidence>
<organism evidence="3">
    <name type="scientific">Spathaspora passalidarum (strain NRRL Y-27907 / 11-Y1)</name>
    <dbReference type="NCBI Taxonomy" id="619300"/>
    <lineage>
        <taxon>Eukaryota</taxon>
        <taxon>Fungi</taxon>
        <taxon>Dikarya</taxon>
        <taxon>Ascomycota</taxon>
        <taxon>Saccharomycotina</taxon>
        <taxon>Pichiomycetes</taxon>
        <taxon>Debaryomycetaceae</taxon>
        <taxon>Spathaspora</taxon>
    </lineage>
</organism>
<dbReference type="Proteomes" id="UP000000709">
    <property type="component" value="Unassembled WGS sequence"/>
</dbReference>
<dbReference type="STRING" id="619300.G3AMN4"/>
<dbReference type="KEGG" id="spaa:SPAPADRAFT_50354"/>
<reference evidence="2 3" key="1">
    <citation type="journal article" date="2011" name="Proc. Natl. Acad. Sci. U.S.A.">
        <title>Comparative genomics of xylose-fermenting fungi for enhanced biofuel production.</title>
        <authorList>
            <person name="Wohlbach D.J."/>
            <person name="Kuo A."/>
            <person name="Sato T.K."/>
            <person name="Potts K.M."/>
            <person name="Salamov A.A."/>
            <person name="LaButti K.M."/>
            <person name="Sun H."/>
            <person name="Clum A."/>
            <person name="Pangilinan J.L."/>
            <person name="Lindquist E.A."/>
            <person name="Lucas S."/>
            <person name="Lapidus A."/>
            <person name="Jin M."/>
            <person name="Gunawan C."/>
            <person name="Balan V."/>
            <person name="Dale B.E."/>
            <person name="Jeffries T.W."/>
            <person name="Zinkel R."/>
            <person name="Barry K.W."/>
            <person name="Grigoriev I.V."/>
            <person name="Gasch A.P."/>
        </authorList>
    </citation>
    <scope>NUCLEOTIDE SEQUENCE [LARGE SCALE GENOMIC DNA]</scope>
    <source>
        <strain evidence="3">NRRL Y-27907 / 11-Y1</strain>
    </source>
</reference>
<gene>
    <name evidence="2" type="ORF">SPAPADRAFT_50354</name>
</gene>
<dbReference type="RefSeq" id="XP_007374993.1">
    <property type="nucleotide sequence ID" value="XM_007374931.1"/>
</dbReference>
<proteinExistence type="predicted"/>
<name>G3AMN4_SPAPN</name>
<accession>G3AMN4</accession>
<evidence type="ECO:0000256" key="1">
    <source>
        <dbReference type="SAM" id="SignalP"/>
    </source>
</evidence>
<evidence type="ECO:0000313" key="2">
    <source>
        <dbReference type="EMBL" id="EGW33478.1"/>
    </source>
</evidence>
<sequence>MKFAAIITIVTFCSFVLAQQITLDSLLHELSKRDLESEFDSMLSELSQRDIKSDIENLLADFSKSDFFSDLSKRNIQLDERGVLDFATSLLGSFNFSSIYGTADEAAGWINNLLSEYNQYVVSGFNLVGSTDLVPISLIFGLGNPVIRKIANEVLSEGLQIALNYDLTPVFVALKDSNLAYTFVADMIKNKNTLPFIESVVSDLISSGALSFDSLLSIITGRGDGSSAAAATTAAVAATTTTTAAAVVVTGTTTVASADSQSSSSSGSSSFASTAFSFVESLFKREESLKDRISGIVKRSNISNLATTIMSALAKSTLLNDTFNYLFTSAKFEQEVVDIISGLLKNLGSLVGSLFSLSLDIPKLLKVGEELLSSGLLTDILSKAFNDPALIQALEDDFSSLIGGRSYSNFTTSATTSSDATYPNTGTLLKALLGGASGSLLSDLFGGSSNTTTSTAAAARATTTGGGFFDDLFGGATKAATTKAAATATTTGGGLFDDLFGGAKTKAATTTDLFVAAATADGEALASVGTDDIYALPTESVAAAPQVTVQESVSNAPAAPTVSAEYEGAASRAGNTIASLFAAIGMVMII</sequence>
<dbReference type="GeneID" id="18871432"/>